<comment type="caution">
    <text evidence="1">The sequence shown here is derived from an EMBL/GenBank/DDBJ whole genome shotgun (WGS) entry which is preliminary data.</text>
</comment>
<organism evidence="1 2">
    <name type="scientific">Azoarcus taiwanensis</name>
    <dbReference type="NCBI Taxonomy" id="666964"/>
    <lineage>
        <taxon>Bacteria</taxon>
        <taxon>Pseudomonadati</taxon>
        <taxon>Pseudomonadota</taxon>
        <taxon>Betaproteobacteria</taxon>
        <taxon>Rhodocyclales</taxon>
        <taxon>Zoogloeaceae</taxon>
        <taxon>Azoarcus</taxon>
    </lineage>
</organism>
<dbReference type="EMBL" id="WTVM01000068">
    <property type="protein sequence ID" value="NMG03677.1"/>
    <property type="molecule type" value="Genomic_DNA"/>
</dbReference>
<proteinExistence type="predicted"/>
<dbReference type="RefSeq" id="WP_168988390.1">
    <property type="nucleotide sequence ID" value="NZ_CAWPHM010000295.1"/>
</dbReference>
<evidence type="ECO:0000313" key="1">
    <source>
        <dbReference type="EMBL" id="NMG03677.1"/>
    </source>
</evidence>
<sequence>MNQSVPHDVLDLIAREDRHFAQAPEAFFQAWKRGVQIAGHEWFGDGTCEGLQRATEKWDLRPNLLRLNDALGVLSGGQRMFLAAMVSFYNSREGGAMLRRCQFEGLSDFGGLDLERRKVLADLLLNYSGW</sequence>
<dbReference type="AlphaFoldDB" id="A0A972FE71"/>
<gene>
    <name evidence="1" type="ORF">GPA21_11935</name>
</gene>
<keyword evidence="2" id="KW-1185">Reference proteome</keyword>
<evidence type="ECO:0000313" key="2">
    <source>
        <dbReference type="Proteomes" id="UP000599523"/>
    </source>
</evidence>
<accession>A0A972FE71</accession>
<dbReference type="Proteomes" id="UP000599523">
    <property type="component" value="Unassembled WGS sequence"/>
</dbReference>
<reference evidence="1" key="1">
    <citation type="submission" date="2019-12" db="EMBL/GenBank/DDBJ databases">
        <title>Comparative genomics gives insights into the taxonomy of the Azoarcus-Aromatoleum group and reveals separate origins of nif in the plant-associated Azoarcus and non-plant-associated Aromatoleum sub-groups.</title>
        <authorList>
            <person name="Lafos M."/>
            <person name="Maluk M."/>
            <person name="Batista M."/>
            <person name="Junghare M."/>
            <person name="Carmona M."/>
            <person name="Faoro H."/>
            <person name="Cruz L.M."/>
            <person name="Battistoni F."/>
            <person name="De Souza E."/>
            <person name="Pedrosa F."/>
            <person name="Chen W.-M."/>
            <person name="Poole P.S."/>
            <person name="Dixon R.A."/>
            <person name="James E.K."/>
        </authorList>
    </citation>
    <scope>NUCLEOTIDE SEQUENCE</scope>
    <source>
        <strain evidence="1">NSC3</strain>
    </source>
</reference>
<protein>
    <submittedName>
        <fullName evidence="1">Uncharacterized protein</fullName>
    </submittedName>
</protein>
<name>A0A972FE71_9RHOO</name>